<dbReference type="EMBL" id="LFJV01000013">
    <property type="protein sequence ID" value="KMM34707.1"/>
    <property type="molecule type" value="Genomic_DNA"/>
</dbReference>
<evidence type="ECO:0000256" key="5">
    <source>
        <dbReference type="ARBA" id="ARBA00023136"/>
    </source>
</evidence>
<feature type="transmembrane region" description="Helical" evidence="6">
    <location>
        <begin position="739"/>
        <end position="758"/>
    </location>
</feature>
<dbReference type="Pfam" id="PF02687">
    <property type="entry name" value="FtsX"/>
    <property type="match status" value="2"/>
</dbReference>
<feature type="transmembrane region" description="Helical" evidence="6">
    <location>
        <begin position="21"/>
        <end position="45"/>
    </location>
</feature>
<feature type="domain" description="MacB-like periplasmic core" evidence="8">
    <location>
        <begin position="20"/>
        <end position="194"/>
    </location>
</feature>
<protein>
    <recommendedName>
        <fullName evidence="11">FtsX-like permease family protein</fullName>
    </recommendedName>
</protein>
<evidence type="ECO:0008006" key="11">
    <source>
        <dbReference type="Google" id="ProtNLM"/>
    </source>
</evidence>
<feature type="transmembrane region" description="Helical" evidence="6">
    <location>
        <begin position="370"/>
        <end position="390"/>
    </location>
</feature>
<dbReference type="PANTHER" id="PTHR30572">
    <property type="entry name" value="MEMBRANE COMPONENT OF TRANSPORTER-RELATED"/>
    <property type="match status" value="1"/>
</dbReference>
<evidence type="ECO:0000313" key="9">
    <source>
        <dbReference type="EMBL" id="KMM34707.1"/>
    </source>
</evidence>
<organism evidence="9 10">
    <name type="scientific">Parabacteroides goldsteinii</name>
    <dbReference type="NCBI Taxonomy" id="328812"/>
    <lineage>
        <taxon>Bacteria</taxon>
        <taxon>Pseudomonadati</taxon>
        <taxon>Bacteroidota</taxon>
        <taxon>Bacteroidia</taxon>
        <taxon>Bacteroidales</taxon>
        <taxon>Tannerellaceae</taxon>
        <taxon>Parabacteroides</taxon>
    </lineage>
</organism>
<proteinExistence type="predicted"/>
<dbReference type="GO" id="GO:0005886">
    <property type="term" value="C:plasma membrane"/>
    <property type="evidence" value="ECO:0007669"/>
    <property type="project" value="UniProtKB-SubCell"/>
</dbReference>
<evidence type="ECO:0000259" key="8">
    <source>
        <dbReference type="Pfam" id="PF12704"/>
    </source>
</evidence>
<evidence type="ECO:0000256" key="3">
    <source>
        <dbReference type="ARBA" id="ARBA00022692"/>
    </source>
</evidence>
<dbReference type="Pfam" id="PF12704">
    <property type="entry name" value="MacB_PCD"/>
    <property type="match status" value="1"/>
</dbReference>
<evidence type="ECO:0000259" key="7">
    <source>
        <dbReference type="Pfam" id="PF02687"/>
    </source>
</evidence>
<gene>
    <name evidence="9" type="ORF">ACM15_05535</name>
</gene>
<feature type="transmembrane region" description="Helical" evidence="6">
    <location>
        <begin position="411"/>
        <end position="432"/>
    </location>
</feature>
<keyword evidence="2" id="KW-1003">Cell membrane</keyword>
<dbReference type="InterPro" id="IPR050250">
    <property type="entry name" value="Macrolide_Exporter_MacB"/>
</dbReference>
<keyword evidence="3 6" id="KW-0812">Transmembrane</keyword>
<feature type="transmembrane region" description="Helical" evidence="6">
    <location>
        <begin position="651"/>
        <end position="671"/>
    </location>
</feature>
<feature type="domain" description="ABC3 transporter permease C-terminal" evidence="7">
    <location>
        <begin position="278"/>
        <end position="396"/>
    </location>
</feature>
<evidence type="ECO:0000256" key="2">
    <source>
        <dbReference type="ARBA" id="ARBA00022475"/>
    </source>
</evidence>
<evidence type="ECO:0000256" key="4">
    <source>
        <dbReference type="ARBA" id="ARBA00022989"/>
    </source>
</evidence>
<evidence type="ECO:0000256" key="6">
    <source>
        <dbReference type="SAM" id="Phobius"/>
    </source>
</evidence>
<dbReference type="PANTHER" id="PTHR30572:SF18">
    <property type="entry name" value="ABC-TYPE MACROLIDE FAMILY EXPORT SYSTEM PERMEASE COMPONENT 2"/>
    <property type="match status" value="1"/>
</dbReference>
<dbReference type="InterPro" id="IPR003838">
    <property type="entry name" value="ABC3_permease_C"/>
</dbReference>
<feature type="transmembrane region" description="Helical" evidence="6">
    <location>
        <begin position="695"/>
        <end position="719"/>
    </location>
</feature>
<comment type="caution">
    <text evidence="9">The sequence shown here is derived from an EMBL/GenBank/DDBJ whole genome shotgun (WGS) entry which is preliminary data.</text>
</comment>
<dbReference type="Proteomes" id="UP000036166">
    <property type="component" value="Unassembled WGS sequence"/>
</dbReference>
<accession>A0A0J6FJV4</accession>
<keyword evidence="5 6" id="KW-0472">Membrane</keyword>
<dbReference type="RefSeq" id="WP_048314664.1">
    <property type="nucleotide sequence ID" value="NZ_LFJV01000013.1"/>
</dbReference>
<feature type="transmembrane region" description="Helical" evidence="6">
    <location>
        <begin position="272"/>
        <end position="293"/>
    </location>
</feature>
<evidence type="ECO:0000256" key="1">
    <source>
        <dbReference type="ARBA" id="ARBA00004651"/>
    </source>
</evidence>
<sequence length="775" mass="88729">MIQHYLTVALRNLLKNKGQTLISIAGLAVGLLSFALCTYLIRYWMDTDNDLKNKKQIAEIVIVSDRGERLTHGTPAYLAQEIRDKQLDIIKYLTRASFNNIENYSFEITEDKTLPYEIYVAETDTNFIKVFDRKLLSGDLKSINSQPNILLLSQSASKKIYGDKNPIGKKVTGEDLKIYTIGGIFEDFPQNNSFSPYNPIEVLTVSVLNGFLEKQIKDITGCKTYALLHLGHKPKDLDKLLDNLKLTADYSNGSAPVKALSLGDKDPLGMKLLYGFIFFIGLLIFLSALLNYFSFTTGNFYNRIKEFSIRKNIGEDKRQLFILLFTESFLLLFFTGILTLCLTELIAPGLHFSYFRIQIDYNSTLLFKQIGEYLLLCTCLAAIICWTVCVRLNRISLMEGIRFSRHRVRNLLLGIQYVIALLFLSGAAIATFQTQAGQQKLFNTFSKAEKERIFFVRTDHKYMESTYQVLLSKWKANSMIEDILEVQDKLSNQRIQDYSLKEMDKNTLGGSLYASSNVCSFLHLKPVTGSLLLDEQSVLVNERFIDFIKGNPVDQSLQINNKPEQYRINGVTNSFERFMDGSEYFSCMVIGLLIGQGNCYVRIQQGKEKEGKAYLEQTIKEFLPESIQPEIHTLKEECEHTQSTERILRNIFSFFATVCLIITLLGVYAAISQDTERRQKEVAIRKINGASLKNILLLFAKLYMKLLLIATFFVFPVMWLATNETLKNWVIRFNYNNPLFWFGIFFIIMAFTAVVILVKILRTARINPAEVIKTE</sequence>
<dbReference type="PATRIC" id="fig|328812.4.peg.990"/>
<keyword evidence="4 6" id="KW-1133">Transmembrane helix</keyword>
<comment type="subcellular location">
    <subcellularLocation>
        <location evidence="1">Cell membrane</location>
        <topology evidence="1">Multi-pass membrane protein</topology>
    </subcellularLocation>
</comment>
<feature type="transmembrane region" description="Helical" evidence="6">
    <location>
        <begin position="320"/>
        <end position="350"/>
    </location>
</feature>
<dbReference type="GO" id="GO:0022857">
    <property type="term" value="F:transmembrane transporter activity"/>
    <property type="evidence" value="ECO:0007669"/>
    <property type="project" value="TreeGrafter"/>
</dbReference>
<dbReference type="InterPro" id="IPR025857">
    <property type="entry name" value="MacB_PCD"/>
</dbReference>
<dbReference type="AlphaFoldDB" id="A0A0J6FJV4"/>
<evidence type="ECO:0000313" key="10">
    <source>
        <dbReference type="Proteomes" id="UP000036166"/>
    </source>
</evidence>
<reference evidence="9 10" key="1">
    <citation type="submission" date="2015-06" db="EMBL/GenBank/DDBJ databases">
        <title>Draft Genome Sequence of Parabacteroides goldsteinii with Putative Novel Metallo-Beta-Lactamases Isolated from a Blood Culture from a Human Patient.</title>
        <authorList>
            <person name="Krogh T.J."/>
            <person name="Agergaard C.N."/>
            <person name="Moller-Jensen J."/>
            <person name="Justesen U.S."/>
        </authorList>
    </citation>
    <scope>NUCLEOTIDE SEQUENCE [LARGE SCALE GENOMIC DNA]</scope>
    <source>
        <strain evidence="9 10">910340</strain>
    </source>
</reference>
<name>A0A0J6FJV4_9BACT</name>
<feature type="domain" description="ABC3 transporter permease C-terminal" evidence="7">
    <location>
        <begin position="654"/>
        <end position="768"/>
    </location>
</feature>